<name>A0ACB9RVM4_9MYRT</name>
<organism evidence="1 2">
    <name type="scientific">Melastoma candidum</name>
    <dbReference type="NCBI Taxonomy" id="119954"/>
    <lineage>
        <taxon>Eukaryota</taxon>
        <taxon>Viridiplantae</taxon>
        <taxon>Streptophyta</taxon>
        <taxon>Embryophyta</taxon>
        <taxon>Tracheophyta</taxon>
        <taxon>Spermatophyta</taxon>
        <taxon>Magnoliopsida</taxon>
        <taxon>eudicotyledons</taxon>
        <taxon>Gunneridae</taxon>
        <taxon>Pentapetalae</taxon>
        <taxon>rosids</taxon>
        <taxon>malvids</taxon>
        <taxon>Myrtales</taxon>
        <taxon>Melastomataceae</taxon>
        <taxon>Melastomatoideae</taxon>
        <taxon>Melastomateae</taxon>
        <taxon>Melastoma</taxon>
    </lineage>
</organism>
<dbReference type="EMBL" id="CM042882">
    <property type="protein sequence ID" value="KAI4381438.1"/>
    <property type="molecule type" value="Genomic_DNA"/>
</dbReference>
<evidence type="ECO:0000313" key="2">
    <source>
        <dbReference type="Proteomes" id="UP001057402"/>
    </source>
</evidence>
<accession>A0ACB9RVM4</accession>
<proteinExistence type="predicted"/>
<sequence>MLAAFLLSSFGPLPKLRSCPSLDFGLLGPGFIACPLVVLVVVASCFMLLRLPLLSSNLGSSAASMRLRPKRTCSEVVCFGGFHLNRFFSLFLFLRGGLT</sequence>
<gene>
    <name evidence="1" type="ORF">MLD38_007508</name>
</gene>
<evidence type="ECO:0000313" key="1">
    <source>
        <dbReference type="EMBL" id="KAI4381438.1"/>
    </source>
</evidence>
<reference evidence="2" key="1">
    <citation type="journal article" date="2023" name="Front. Plant Sci.">
        <title>Chromosomal-level genome assembly of Melastoma candidum provides insights into trichome evolution.</title>
        <authorList>
            <person name="Zhong Y."/>
            <person name="Wu W."/>
            <person name="Sun C."/>
            <person name="Zou P."/>
            <person name="Liu Y."/>
            <person name="Dai S."/>
            <person name="Zhou R."/>
        </authorList>
    </citation>
    <scope>NUCLEOTIDE SEQUENCE [LARGE SCALE GENOMIC DNA]</scope>
</reference>
<keyword evidence="2" id="KW-1185">Reference proteome</keyword>
<protein>
    <submittedName>
        <fullName evidence="1">Uncharacterized protein</fullName>
    </submittedName>
</protein>
<comment type="caution">
    <text evidence="1">The sequence shown here is derived from an EMBL/GenBank/DDBJ whole genome shotgun (WGS) entry which is preliminary data.</text>
</comment>
<dbReference type="Proteomes" id="UP001057402">
    <property type="component" value="Chromosome 3"/>
</dbReference>